<keyword evidence="12 16" id="KW-0630">Potassium</keyword>
<evidence type="ECO:0000313" key="17">
    <source>
        <dbReference type="EMBL" id="MCA1858325.1"/>
    </source>
</evidence>
<dbReference type="InterPro" id="IPR004619">
    <property type="entry name" value="Type_III_PanK"/>
</dbReference>
<dbReference type="Gene3D" id="3.30.420.40">
    <property type="match status" value="2"/>
</dbReference>
<dbReference type="Pfam" id="PF03309">
    <property type="entry name" value="Pan_kinase"/>
    <property type="match status" value="1"/>
</dbReference>
<dbReference type="RefSeq" id="WP_225240478.1">
    <property type="nucleotide sequence ID" value="NZ_JAHYBX010000013.1"/>
</dbReference>
<comment type="caution">
    <text evidence="17">The sequence shown here is derived from an EMBL/GenBank/DDBJ whole genome shotgun (WGS) entry which is preliminary data.</text>
</comment>
<evidence type="ECO:0000313" key="18">
    <source>
        <dbReference type="Proteomes" id="UP001198602"/>
    </source>
</evidence>
<reference evidence="17 18" key="1">
    <citation type="submission" date="2021-07" db="EMBL/GenBank/DDBJ databases">
        <title>Characterization of Violacein-producing bacteria and related species.</title>
        <authorList>
            <person name="Wilson H.S."/>
            <person name="De Leon M.E."/>
        </authorList>
    </citation>
    <scope>NUCLEOTIDE SEQUENCE [LARGE SCALE GENOMIC DNA]</scope>
    <source>
        <strain evidence="17 18">HSC-2F05</strain>
    </source>
</reference>
<evidence type="ECO:0000256" key="7">
    <source>
        <dbReference type="ARBA" id="ARBA00022490"/>
    </source>
</evidence>
<dbReference type="SUPFAM" id="SSF53067">
    <property type="entry name" value="Actin-like ATPase domain"/>
    <property type="match status" value="2"/>
</dbReference>
<dbReference type="EMBL" id="JAHYBX010000013">
    <property type="protein sequence ID" value="MCA1858325.1"/>
    <property type="molecule type" value="Genomic_DNA"/>
</dbReference>
<feature type="binding site" evidence="16">
    <location>
        <begin position="99"/>
        <end position="102"/>
    </location>
    <ligand>
        <name>substrate</name>
    </ligand>
</feature>
<evidence type="ECO:0000256" key="3">
    <source>
        <dbReference type="ARBA" id="ARBA00004496"/>
    </source>
</evidence>
<evidence type="ECO:0000256" key="16">
    <source>
        <dbReference type="HAMAP-Rule" id="MF_01274"/>
    </source>
</evidence>
<evidence type="ECO:0000256" key="10">
    <source>
        <dbReference type="ARBA" id="ARBA00022777"/>
    </source>
</evidence>
<evidence type="ECO:0000256" key="5">
    <source>
        <dbReference type="ARBA" id="ARBA00011738"/>
    </source>
</evidence>
<evidence type="ECO:0000256" key="2">
    <source>
        <dbReference type="ARBA" id="ARBA00001958"/>
    </source>
</evidence>
<evidence type="ECO:0000256" key="11">
    <source>
        <dbReference type="ARBA" id="ARBA00022840"/>
    </source>
</evidence>
<comment type="cofactor">
    <cofactor evidence="16">
        <name>NH4(+)</name>
        <dbReference type="ChEBI" id="CHEBI:28938"/>
    </cofactor>
    <cofactor evidence="16">
        <name>K(+)</name>
        <dbReference type="ChEBI" id="CHEBI:29103"/>
    </cofactor>
    <text evidence="16">A monovalent cation. Ammonium or potassium.</text>
</comment>
<evidence type="ECO:0000256" key="15">
    <source>
        <dbReference type="ARBA" id="ARBA00040883"/>
    </source>
</evidence>
<comment type="subcellular location">
    <subcellularLocation>
        <location evidence="3 16">Cytoplasm</location>
    </subcellularLocation>
</comment>
<comment type="similarity">
    <text evidence="14 16">Belongs to the type III pantothenate kinase family.</text>
</comment>
<gene>
    <name evidence="16" type="primary">coaX</name>
    <name evidence="17" type="ORF">LE190_20680</name>
</gene>
<comment type="catalytic activity">
    <reaction evidence="1 16">
        <text>(R)-pantothenate + ATP = (R)-4'-phosphopantothenate + ADP + H(+)</text>
        <dbReference type="Rhea" id="RHEA:16373"/>
        <dbReference type="ChEBI" id="CHEBI:10986"/>
        <dbReference type="ChEBI" id="CHEBI:15378"/>
        <dbReference type="ChEBI" id="CHEBI:29032"/>
        <dbReference type="ChEBI" id="CHEBI:30616"/>
        <dbReference type="ChEBI" id="CHEBI:456216"/>
        <dbReference type="EC" id="2.7.1.33"/>
    </reaction>
</comment>
<keyword evidence="8 16" id="KW-0808">Transferase</keyword>
<evidence type="ECO:0000256" key="4">
    <source>
        <dbReference type="ARBA" id="ARBA00005225"/>
    </source>
</evidence>
<comment type="subunit">
    <text evidence="5 16">Homodimer.</text>
</comment>
<keyword evidence="9 16" id="KW-0547">Nucleotide-binding</keyword>
<evidence type="ECO:0000256" key="14">
    <source>
        <dbReference type="ARBA" id="ARBA00038036"/>
    </source>
</evidence>
<evidence type="ECO:0000256" key="8">
    <source>
        <dbReference type="ARBA" id="ARBA00022679"/>
    </source>
</evidence>
<keyword evidence="11 16" id="KW-0067">ATP-binding</keyword>
<feature type="binding site" evidence="16">
    <location>
        <position position="125"/>
    </location>
    <ligand>
        <name>ATP</name>
        <dbReference type="ChEBI" id="CHEBI:30616"/>
    </ligand>
</feature>
<dbReference type="GO" id="GO:0004594">
    <property type="term" value="F:pantothenate kinase activity"/>
    <property type="evidence" value="ECO:0007669"/>
    <property type="project" value="UniProtKB-EC"/>
</dbReference>
<keyword evidence="10 16" id="KW-0418">Kinase</keyword>
<evidence type="ECO:0000256" key="6">
    <source>
        <dbReference type="ARBA" id="ARBA00012102"/>
    </source>
</evidence>
<comment type="cofactor">
    <cofactor evidence="2">
        <name>K(+)</name>
        <dbReference type="ChEBI" id="CHEBI:29103"/>
    </cofactor>
</comment>
<dbReference type="InterPro" id="IPR043129">
    <property type="entry name" value="ATPase_NBD"/>
</dbReference>
<comment type="pathway">
    <text evidence="4 16">Cofactor biosynthesis; coenzyme A biosynthesis; CoA from (R)-pantothenate: step 1/5.</text>
</comment>
<comment type="caution">
    <text evidence="16">Lacks conserved residue(s) required for the propagation of feature annotation.</text>
</comment>
<evidence type="ECO:0000256" key="13">
    <source>
        <dbReference type="ARBA" id="ARBA00022993"/>
    </source>
</evidence>
<keyword evidence="13 16" id="KW-0173">Coenzyme A biosynthesis</keyword>
<feature type="binding site" evidence="16">
    <location>
        <position position="178"/>
    </location>
    <ligand>
        <name>substrate</name>
    </ligand>
</feature>
<feature type="binding site" evidence="16">
    <location>
        <position position="92"/>
    </location>
    <ligand>
        <name>substrate</name>
    </ligand>
</feature>
<comment type="function">
    <text evidence="16">Catalyzes the phosphorylation of pantothenate (Pan), the first step in CoA biosynthesis.</text>
</comment>
<sequence>MLLLIDAGNTRIKWALAAPGAALGAWTRLEALPHAALDDAAGAWRAAGVTRAIVANVAGAALRERIAHALPAGVPVEWFAATEQRAGLLNGYRNPGQLGCDRFAAAIGARALAPGQDLVVATCGTATTVDAITADGRFIGGMILPGLALMASALARNTAQLPQVVPGGAPPPVFGDNTDDAIVSGLLSAQAGAIERACAAHGASTCILSGGAAPYIAPVLKFGHRVVDNIVLVGLHAAAAA</sequence>
<keyword evidence="7 16" id="KW-0963">Cytoplasm</keyword>
<protein>
    <recommendedName>
        <fullName evidence="15 16">Type III pantothenate kinase</fullName>
        <ecNumber evidence="6 16">2.7.1.33</ecNumber>
    </recommendedName>
    <alternativeName>
        <fullName evidence="16">PanK-III</fullName>
    </alternativeName>
    <alternativeName>
        <fullName evidence="16">Pantothenic acid kinase</fullName>
    </alternativeName>
</protein>
<evidence type="ECO:0000256" key="1">
    <source>
        <dbReference type="ARBA" id="ARBA00001206"/>
    </source>
</evidence>
<organism evidence="17 18">
    <name type="scientific">Massilia hydrophila</name>
    <dbReference type="NCBI Taxonomy" id="3044279"/>
    <lineage>
        <taxon>Bacteria</taxon>
        <taxon>Pseudomonadati</taxon>
        <taxon>Pseudomonadota</taxon>
        <taxon>Betaproteobacteria</taxon>
        <taxon>Burkholderiales</taxon>
        <taxon>Oxalobacteraceae</taxon>
        <taxon>Telluria group</taxon>
        <taxon>Massilia</taxon>
    </lineage>
</organism>
<evidence type="ECO:0000256" key="9">
    <source>
        <dbReference type="ARBA" id="ARBA00022741"/>
    </source>
</evidence>
<dbReference type="Proteomes" id="UP001198602">
    <property type="component" value="Unassembled WGS sequence"/>
</dbReference>
<dbReference type="PANTHER" id="PTHR34265:SF1">
    <property type="entry name" value="TYPE III PANTOTHENATE KINASE"/>
    <property type="match status" value="1"/>
</dbReference>
<dbReference type="NCBIfam" id="TIGR00671">
    <property type="entry name" value="baf"/>
    <property type="match status" value="1"/>
</dbReference>
<dbReference type="EC" id="2.7.1.33" evidence="6 16"/>
<accession>A0ABS7YF42</accession>
<feature type="binding site" evidence="16">
    <location>
        <begin position="6"/>
        <end position="13"/>
    </location>
    <ligand>
        <name>ATP</name>
        <dbReference type="ChEBI" id="CHEBI:30616"/>
    </ligand>
</feature>
<dbReference type="HAMAP" id="MF_01274">
    <property type="entry name" value="Pantothen_kinase_3"/>
    <property type="match status" value="1"/>
</dbReference>
<proteinExistence type="inferred from homology"/>
<keyword evidence="18" id="KW-1185">Reference proteome</keyword>
<feature type="active site" description="Proton acceptor" evidence="16">
    <location>
        <position position="101"/>
    </location>
</feature>
<name>A0ABS7YF42_9BURK</name>
<dbReference type="CDD" id="cd24015">
    <property type="entry name" value="ASKHA_NBD_PanK-III"/>
    <property type="match status" value="1"/>
</dbReference>
<dbReference type="PANTHER" id="PTHR34265">
    <property type="entry name" value="TYPE III PANTOTHENATE KINASE"/>
    <property type="match status" value="1"/>
</dbReference>
<evidence type="ECO:0000256" key="12">
    <source>
        <dbReference type="ARBA" id="ARBA00022958"/>
    </source>
</evidence>